<feature type="transmembrane region" description="Helical" evidence="1">
    <location>
        <begin position="208"/>
        <end position="231"/>
    </location>
</feature>
<feature type="transmembrane region" description="Helical" evidence="1">
    <location>
        <begin position="181"/>
        <end position="201"/>
    </location>
</feature>
<dbReference type="Proteomes" id="UP000196329">
    <property type="component" value="Unassembled WGS sequence"/>
</dbReference>
<evidence type="ECO:0000256" key="1">
    <source>
        <dbReference type="SAM" id="Phobius"/>
    </source>
</evidence>
<evidence type="ECO:0000313" key="3">
    <source>
        <dbReference type="EMBL" id="OUN56089.1"/>
    </source>
</evidence>
<evidence type="ECO:0000259" key="2">
    <source>
        <dbReference type="Pfam" id="PF01757"/>
    </source>
</evidence>
<comment type="caution">
    <text evidence="3">The sequence shown here is derived from an EMBL/GenBank/DDBJ whole genome shotgun (WGS) entry which is preliminary data.</text>
</comment>
<keyword evidence="1" id="KW-0472">Membrane</keyword>
<dbReference type="PANTHER" id="PTHR23028">
    <property type="entry name" value="ACETYLTRANSFERASE"/>
    <property type="match status" value="1"/>
</dbReference>
<keyword evidence="1" id="KW-0812">Transmembrane</keyword>
<name>A0A1Y3VC17_BACUN</name>
<feature type="domain" description="Acyltransferase 3" evidence="2">
    <location>
        <begin position="15"/>
        <end position="319"/>
    </location>
</feature>
<reference evidence="4" key="1">
    <citation type="submission" date="2017-04" db="EMBL/GenBank/DDBJ databases">
        <title>Function of individual gut microbiota members based on whole genome sequencing of pure cultures obtained from chicken caecum.</title>
        <authorList>
            <person name="Medvecky M."/>
            <person name="Cejkova D."/>
            <person name="Polansky O."/>
            <person name="Karasova D."/>
            <person name="Kubasova T."/>
            <person name="Cizek A."/>
            <person name="Rychlik I."/>
        </authorList>
    </citation>
    <scope>NUCLEOTIDE SEQUENCE [LARGE SCALE GENOMIC DNA]</scope>
    <source>
        <strain evidence="4">An67</strain>
    </source>
</reference>
<keyword evidence="1" id="KW-1133">Transmembrane helix</keyword>
<dbReference type="PANTHER" id="PTHR23028:SF53">
    <property type="entry name" value="ACYL_TRANSF_3 DOMAIN-CONTAINING PROTEIN"/>
    <property type="match status" value="1"/>
</dbReference>
<feature type="transmembrane region" description="Helical" evidence="1">
    <location>
        <begin position="79"/>
        <end position="98"/>
    </location>
</feature>
<dbReference type="GO" id="GO:0000271">
    <property type="term" value="P:polysaccharide biosynthetic process"/>
    <property type="evidence" value="ECO:0007669"/>
    <property type="project" value="TreeGrafter"/>
</dbReference>
<evidence type="ECO:0000313" key="4">
    <source>
        <dbReference type="Proteomes" id="UP000196329"/>
    </source>
</evidence>
<dbReference type="Pfam" id="PF01757">
    <property type="entry name" value="Acyl_transf_3"/>
    <property type="match status" value="1"/>
</dbReference>
<feature type="transmembrane region" description="Helical" evidence="1">
    <location>
        <begin position="309"/>
        <end position="330"/>
    </location>
</feature>
<gene>
    <name evidence="3" type="ORF">B5G17_03910</name>
</gene>
<protein>
    <submittedName>
        <fullName evidence="3">Acyltransferase</fullName>
    </submittedName>
</protein>
<dbReference type="GO" id="GO:0016020">
    <property type="term" value="C:membrane"/>
    <property type="evidence" value="ECO:0007669"/>
    <property type="project" value="TreeGrafter"/>
</dbReference>
<organism evidence="3 4">
    <name type="scientific">Bacteroides uniformis</name>
    <dbReference type="NCBI Taxonomy" id="820"/>
    <lineage>
        <taxon>Bacteria</taxon>
        <taxon>Pseudomonadati</taxon>
        <taxon>Bacteroidota</taxon>
        <taxon>Bacteroidia</taxon>
        <taxon>Bacteroidales</taxon>
        <taxon>Bacteroidaceae</taxon>
        <taxon>Bacteroides</taxon>
    </lineage>
</organism>
<feature type="transmembrane region" description="Helical" evidence="1">
    <location>
        <begin position="243"/>
        <end position="264"/>
    </location>
</feature>
<dbReference type="InterPro" id="IPR002656">
    <property type="entry name" value="Acyl_transf_3_dom"/>
</dbReference>
<feature type="transmembrane region" description="Helical" evidence="1">
    <location>
        <begin position="129"/>
        <end position="147"/>
    </location>
</feature>
<dbReference type="RefSeq" id="WP_087332140.1">
    <property type="nucleotide sequence ID" value="NZ_NFHS01000002.1"/>
</dbReference>
<dbReference type="EMBL" id="NFHS01000002">
    <property type="protein sequence ID" value="OUN56089.1"/>
    <property type="molecule type" value="Genomic_DNA"/>
</dbReference>
<proteinExistence type="predicted"/>
<dbReference type="GO" id="GO:0016747">
    <property type="term" value="F:acyltransferase activity, transferring groups other than amino-acyl groups"/>
    <property type="evidence" value="ECO:0007669"/>
    <property type="project" value="InterPro"/>
</dbReference>
<accession>A0A1Y3VC17</accession>
<keyword evidence="3" id="KW-0808">Transferase</keyword>
<feature type="transmembrane region" description="Helical" evidence="1">
    <location>
        <begin position="46"/>
        <end position="67"/>
    </location>
</feature>
<keyword evidence="3" id="KW-0012">Acyltransferase</keyword>
<feature type="transmembrane region" description="Helical" evidence="1">
    <location>
        <begin position="156"/>
        <end position="175"/>
    </location>
</feature>
<dbReference type="InterPro" id="IPR050879">
    <property type="entry name" value="Acyltransferase_3"/>
</dbReference>
<dbReference type="AlphaFoldDB" id="A0A1Y3VC17"/>
<sequence>MDFNLVLKYRLQIMAIATLWIMGGHCLSFCSDQWPFLGYLRPVLAYGYGGVEIFLFLSGIGIALSLSKSPTFTHFIFRRVGRILPAYWIILTVFYLLINESFRDYFGEYSTISYWYLLFNNATGGGNVTFWYINAAFAFYLLSYLLFPMLKKYPRIFTSLIILTGISLFYSGIIWCQDTLGGIHLFLARIPIYFSGLYVGYKITDLRFNFVALCLISTASYLILGIGSMALGGRVITSYGLNFVLLYFISIGLVIASARVFRWMERRKMWRLFNSLLSYIGKHSLELYLTHVMIINLMIHYHARMNFLLFFIMSVVTAVVLKQLASYSLAMINSFSKSL</sequence>